<protein>
    <submittedName>
        <fullName evidence="2">Uncharacterized protein</fullName>
    </submittedName>
</protein>
<evidence type="ECO:0000313" key="2">
    <source>
        <dbReference type="EMBL" id="CAK7917747.1"/>
    </source>
</evidence>
<reference evidence="2 3" key="1">
    <citation type="submission" date="2024-01" db="EMBL/GenBank/DDBJ databases">
        <authorList>
            <consortium name="Genoscope - CEA"/>
            <person name="William W."/>
        </authorList>
    </citation>
    <scope>NUCLEOTIDE SEQUENCE [LARGE SCALE GENOMIC DNA]</scope>
    <source>
        <strain evidence="2 3">29B2s-10</strain>
    </source>
</reference>
<dbReference type="Proteomes" id="UP001497600">
    <property type="component" value="Chromosome G"/>
</dbReference>
<keyword evidence="1" id="KW-0472">Membrane</keyword>
<keyword evidence="1" id="KW-0812">Transmembrane</keyword>
<organism evidence="2 3">
    <name type="scientific">[Candida] anglica</name>
    <dbReference type="NCBI Taxonomy" id="148631"/>
    <lineage>
        <taxon>Eukaryota</taxon>
        <taxon>Fungi</taxon>
        <taxon>Dikarya</taxon>
        <taxon>Ascomycota</taxon>
        <taxon>Saccharomycotina</taxon>
        <taxon>Pichiomycetes</taxon>
        <taxon>Debaryomycetaceae</taxon>
        <taxon>Kurtzmaniella</taxon>
    </lineage>
</organism>
<name>A0ABP0EM95_9ASCO</name>
<evidence type="ECO:0000313" key="3">
    <source>
        <dbReference type="Proteomes" id="UP001497600"/>
    </source>
</evidence>
<feature type="transmembrane region" description="Helical" evidence="1">
    <location>
        <begin position="72"/>
        <end position="91"/>
    </location>
</feature>
<dbReference type="EMBL" id="OZ004259">
    <property type="protein sequence ID" value="CAK7917747.1"/>
    <property type="molecule type" value="Genomic_DNA"/>
</dbReference>
<feature type="transmembrane region" description="Helical" evidence="1">
    <location>
        <begin position="49"/>
        <end position="66"/>
    </location>
</feature>
<evidence type="ECO:0000256" key="1">
    <source>
        <dbReference type="SAM" id="Phobius"/>
    </source>
</evidence>
<keyword evidence="3" id="KW-1185">Reference proteome</keyword>
<proteinExistence type="predicted"/>
<accession>A0ABP0EM95</accession>
<keyword evidence="1" id="KW-1133">Transmembrane helix</keyword>
<sequence>MVRRKTETGVKAQAETCMKLHGYPPLTSGQFQFTLSTNAQGKSITLSPYWEALCVLLILFVTNPVVMYGQVLFYFLVYNHLMILGVGMWNISMSFSKYNLSHIPRMIRYFIFTFLLIMREVQNNGFIEIIKIVLVHKRGLQ</sequence>
<gene>
    <name evidence="2" type="ORF">CAAN4_G10022</name>
</gene>